<dbReference type="EMBL" id="WBUI01000092">
    <property type="protein sequence ID" value="KAB2926962.1"/>
    <property type="molecule type" value="Genomic_DNA"/>
</dbReference>
<accession>A0A833LUK3</accession>
<dbReference type="AlphaFoldDB" id="A0A833LUK3"/>
<evidence type="ECO:0000256" key="2">
    <source>
        <dbReference type="ARBA" id="ARBA00022679"/>
    </source>
</evidence>
<dbReference type="Gene3D" id="3.40.50.10350">
    <property type="entry name" value="Glycerate kinase, domain 1"/>
    <property type="match status" value="1"/>
</dbReference>
<proteinExistence type="inferred from homology"/>
<keyword evidence="3 4" id="KW-0418">Kinase</keyword>
<dbReference type="SUPFAM" id="SSF110738">
    <property type="entry name" value="Glycerate kinase I"/>
    <property type="match status" value="1"/>
</dbReference>
<dbReference type="InterPro" id="IPR018193">
    <property type="entry name" value="Glyc_kinase_flavodox-like_fold"/>
</dbReference>
<gene>
    <name evidence="4" type="ORF">F9K24_22870</name>
</gene>
<keyword evidence="2" id="KW-0808">Transferase</keyword>
<evidence type="ECO:0000256" key="1">
    <source>
        <dbReference type="ARBA" id="ARBA00006284"/>
    </source>
</evidence>
<dbReference type="InterPro" id="IPR004381">
    <property type="entry name" value="Glycerate_kinase"/>
</dbReference>
<dbReference type="Proteomes" id="UP000460298">
    <property type="component" value="Unassembled WGS sequence"/>
</dbReference>
<evidence type="ECO:0000313" key="4">
    <source>
        <dbReference type="EMBL" id="KAB2926962.1"/>
    </source>
</evidence>
<dbReference type="NCBIfam" id="TIGR00045">
    <property type="entry name" value="glycerate kinase"/>
    <property type="match status" value="1"/>
</dbReference>
<dbReference type="GO" id="GO:0031388">
    <property type="term" value="P:organic acid phosphorylation"/>
    <property type="evidence" value="ECO:0007669"/>
    <property type="project" value="InterPro"/>
</dbReference>
<dbReference type="GO" id="GO:0008887">
    <property type="term" value="F:glycerate kinase activity"/>
    <property type="evidence" value="ECO:0007669"/>
    <property type="project" value="InterPro"/>
</dbReference>
<protein>
    <submittedName>
        <fullName evidence="4">Glycerate kinase</fullName>
    </submittedName>
</protein>
<evidence type="ECO:0000313" key="5">
    <source>
        <dbReference type="Proteomes" id="UP000460298"/>
    </source>
</evidence>
<comment type="similarity">
    <text evidence="1">Belongs to the glycerate kinase type-1 family.</text>
</comment>
<name>A0A833LUK3_9LEPT</name>
<organism evidence="4 5">
    <name type="scientific">Leptonema illini</name>
    <dbReference type="NCBI Taxonomy" id="183"/>
    <lineage>
        <taxon>Bacteria</taxon>
        <taxon>Pseudomonadati</taxon>
        <taxon>Spirochaetota</taxon>
        <taxon>Spirochaetia</taxon>
        <taxon>Leptospirales</taxon>
        <taxon>Leptospiraceae</taxon>
        <taxon>Leptonema</taxon>
    </lineage>
</organism>
<dbReference type="PANTHER" id="PTHR21599">
    <property type="entry name" value="GLYCERATE KINASE"/>
    <property type="match status" value="1"/>
</dbReference>
<comment type="caution">
    <text evidence="4">The sequence shown here is derived from an EMBL/GenBank/DDBJ whole genome shotgun (WGS) entry which is preliminary data.</text>
</comment>
<dbReference type="PANTHER" id="PTHR21599:SF0">
    <property type="entry name" value="GLYCERATE KINASE"/>
    <property type="match status" value="1"/>
</dbReference>
<sequence length="342" mass="35398">LGACKRKCQTVDAAGRPRAAGWWYDPTSRTAIVEAAQTNGLALLPPGGYHPFRLDTFGLGALLQDARDAGARRCLVGIGGSATNDGGFGLARSLGWRFVDGQGRDIPSWTGLETLTRIVPPAERRLFEELTIAVDVANPLLGREGASRVYGPQKGLLGDDIDRAEACLARLAAVACMQTGEDCSLWPGAGAAGGLGFGLTVFGGGKFRSGGELFIETSRLEGRMRRADLVITAEGAFDRQSLMGKGVGLVAGLAGRLGLPCLCLAGSVANVRGKFPWPAFRAEAIVPQIAALDAAMADPDGCLQRLAAKVAGGWCTLATSSVTPAKAGVHKQGCPGCPPARA</sequence>
<reference evidence="4 5" key="1">
    <citation type="submission" date="2019-10" db="EMBL/GenBank/DDBJ databases">
        <title>Extracellular Electron Transfer in a Candidatus Methanoperedens spp. Enrichment Culture.</title>
        <authorList>
            <person name="Berger S."/>
            <person name="Rangel Shaw D."/>
            <person name="Berben T."/>
            <person name="In 'T Zandt M."/>
            <person name="Frank J."/>
            <person name="Reimann J."/>
            <person name="Jetten M.S.M."/>
            <person name="Welte C.U."/>
        </authorList>
    </citation>
    <scope>NUCLEOTIDE SEQUENCE [LARGE SCALE GENOMIC DNA]</scope>
    <source>
        <strain evidence="4">SB12</strain>
    </source>
</reference>
<dbReference type="InterPro" id="IPR018197">
    <property type="entry name" value="Glycerate_kinase_RE-like"/>
</dbReference>
<dbReference type="InterPro" id="IPR036129">
    <property type="entry name" value="Glycerate_kinase_sf"/>
</dbReference>
<dbReference type="Pfam" id="PF02595">
    <property type="entry name" value="Gly_kinase"/>
    <property type="match status" value="1"/>
</dbReference>
<evidence type="ECO:0000256" key="3">
    <source>
        <dbReference type="ARBA" id="ARBA00022777"/>
    </source>
</evidence>
<feature type="non-terminal residue" evidence="4">
    <location>
        <position position="1"/>
    </location>
</feature>
<dbReference type="Gene3D" id="3.90.1510.10">
    <property type="entry name" value="Glycerate kinase, domain 2"/>
    <property type="match status" value="1"/>
</dbReference>